<dbReference type="InterPro" id="IPR035979">
    <property type="entry name" value="RBD_domain_sf"/>
</dbReference>
<evidence type="ECO:0000256" key="1">
    <source>
        <dbReference type="SAM" id="MobiDB-lite"/>
    </source>
</evidence>
<protein>
    <submittedName>
        <fullName evidence="2 3">Uncharacterized protein</fullName>
    </submittedName>
</protein>
<reference evidence="2" key="2">
    <citation type="submission" date="2020-01" db="EMBL/GenBank/DDBJ databases">
        <authorList>
            <person name="Korhonen P.K.K."/>
            <person name="Guangxu M.G."/>
            <person name="Wang T.W."/>
            <person name="Stroehlein A.J.S."/>
            <person name="Young N.D."/>
            <person name="Ang C.-S.A."/>
            <person name="Fernando D.W.F."/>
            <person name="Lu H.L."/>
            <person name="Taylor S.T."/>
            <person name="Ehtesham M.E.M."/>
            <person name="Najaraj S.H.N."/>
            <person name="Harsha G.H.G."/>
            <person name="Madugundu A.M."/>
            <person name="Renuse S.R."/>
            <person name="Holt D.H."/>
            <person name="Pandey A.P."/>
            <person name="Papenfuss A.P."/>
            <person name="Gasser R.B.G."/>
            <person name="Fischer K.F."/>
        </authorList>
    </citation>
    <scope>NUCLEOTIDE SEQUENCE</scope>
    <source>
        <strain evidence="2">SSS_KF_BRIS2020</strain>
    </source>
</reference>
<feature type="compositionally biased region" description="Low complexity" evidence="1">
    <location>
        <begin position="462"/>
        <end position="491"/>
    </location>
</feature>
<dbReference type="OrthoDB" id="2017782at2759"/>
<sequence>MQRLSCECKDQDTDFHIDEDIEIDYSSLDTSNYDSAAMREIDSLICCPKCSCHVSHKSCGSLGTAAAAAAAAAALLPPGSKKIPASALNYLQCHSHSGCYNHKQPNVRANHNQVKMRLKEKSKKKLEEKASILSSASNAANMFVQETLVAASSGSFTNIDSVAAAAAACVQDSSLTMELFGSLNMNASINNDHAYHKPMLKNSMNSNVNTNNNTANTTIIQNNNSSSASSSSNTNNSTSSNNAANNIGKITLSIPKPHKSKSSSNQNDCCTKQDNCHCAACIQRQKIADELIAEEESSKKKKQKKKKSKSKSNKISISEQQEENLDNNNNKNKVFCEDPIKSDDLKPTDLKSIDSNLYETLENSLSSSAKSKKSKKNKQQTSQQQSSKENETSLSTPLGDDHLDPSIKSNKSKDSVEVRDDDKSGKDKISSVKIQNDNIEIINETNQNTVDIQQWVKVKNKNKQNVSSNANSFNNNSINSNNPNNNNNSNNQLFDHWSTSFDCLESEDANQNDKSEIDENDSNTCHKAGFKIIQNDKRRMSIQNCEHENNNTVNCGNESNNSTSNKFFSSVERILKARLLAIEAQIAFSSNELKGAVQYISEALELDCKNPIYYINRAFYHERLNEFEHALKDTETALKLDESQEHSDHSLYLKAKALIGLEQFDQAEKCLLKIRSSSNKPKIPFLDKDLLILRLKRLVAASYTIPLARLYASKYPNTIEAFTAIEQNCNFLIEKKLNESDPKLHLMLIQQQQQHDNRYKICTWLEDQQVQSLFENEAKHFVAINNTDYEDDEIYFSDEEERDVWYSHPDKWQKPKDILKIVPRRFDDTKEPLNSKGQKALWIGNVSPSCSLPFVSNLFMKFGNVTFCKIFSNEQRNSGDVAYLLLHYDNEISPRLVMSYFKDKIVPGISKDDCCPLLIRFRNKNDKVDDAIGSGEINWITNGNSSNTSAVVGQSNGIGVGSNSPSSKNVSECYYWRTTGCDRQHCTFRHVVGNKGVDKQSWMKKKT</sequence>
<proteinExistence type="predicted"/>
<feature type="region of interest" description="Disordered" evidence="1">
    <location>
        <begin position="296"/>
        <end position="348"/>
    </location>
</feature>
<feature type="compositionally biased region" description="Low complexity" evidence="1">
    <location>
        <begin position="202"/>
        <end position="245"/>
    </location>
</feature>
<dbReference type="AlphaFoldDB" id="A0A834REG7"/>
<dbReference type="Proteomes" id="UP000070412">
    <property type="component" value="Unassembled WGS sequence"/>
</dbReference>
<evidence type="ECO:0000313" key="4">
    <source>
        <dbReference type="Proteomes" id="UP000070412"/>
    </source>
</evidence>
<gene>
    <name evidence="2" type="ORF">SSS_4960</name>
</gene>
<dbReference type="GO" id="GO:0003676">
    <property type="term" value="F:nucleic acid binding"/>
    <property type="evidence" value="ECO:0007669"/>
    <property type="project" value="InterPro"/>
</dbReference>
<feature type="compositionally biased region" description="Basic residues" evidence="1">
    <location>
        <begin position="299"/>
        <end position="312"/>
    </location>
</feature>
<dbReference type="SUPFAM" id="SSF48452">
    <property type="entry name" value="TPR-like"/>
    <property type="match status" value="1"/>
</dbReference>
<reference evidence="3" key="3">
    <citation type="submission" date="2022-06" db="UniProtKB">
        <authorList>
            <consortium name="EnsemblMetazoa"/>
        </authorList>
    </citation>
    <scope>IDENTIFICATION</scope>
</reference>
<feature type="compositionally biased region" description="Basic and acidic residues" evidence="1">
    <location>
        <begin position="334"/>
        <end position="348"/>
    </location>
</feature>
<feature type="region of interest" description="Disordered" evidence="1">
    <location>
        <begin position="364"/>
        <end position="430"/>
    </location>
</feature>
<dbReference type="PANTHER" id="PTHR47678">
    <property type="entry name" value="TETRATRICOPEPTIDE REPEAT PROTEIN 31"/>
    <property type="match status" value="1"/>
</dbReference>
<accession>A0A834REG7</accession>
<feature type="compositionally biased region" description="Basic and acidic residues" evidence="1">
    <location>
        <begin position="399"/>
        <end position="430"/>
    </location>
</feature>
<reference evidence="4" key="1">
    <citation type="journal article" date="2020" name="PLoS Negl. Trop. Dis.">
        <title>High-quality nuclear genome for Sarcoptes scabiei-A critical resource for a neglected parasite.</title>
        <authorList>
            <person name="Korhonen P.K."/>
            <person name="Gasser R.B."/>
            <person name="Ma G."/>
            <person name="Wang T."/>
            <person name="Stroehlein A.J."/>
            <person name="Young N.D."/>
            <person name="Ang C.S."/>
            <person name="Fernando D.D."/>
            <person name="Lu H.C."/>
            <person name="Taylor S."/>
            <person name="Reynolds S.L."/>
            <person name="Mofiz E."/>
            <person name="Najaraj S.H."/>
            <person name="Gowda H."/>
            <person name="Madugundu A."/>
            <person name="Renuse S."/>
            <person name="Holt D."/>
            <person name="Pandey A."/>
            <person name="Papenfuss A.T."/>
            <person name="Fischer K."/>
        </authorList>
    </citation>
    <scope>NUCLEOTIDE SEQUENCE [LARGE SCALE GENOMIC DNA]</scope>
</reference>
<dbReference type="SUPFAM" id="SSF54928">
    <property type="entry name" value="RNA-binding domain, RBD"/>
    <property type="match status" value="1"/>
</dbReference>
<evidence type="ECO:0000313" key="3">
    <source>
        <dbReference type="EnsemblMetazoa" id="KAF7495469.1"/>
    </source>
</evidence>
<dbReference type="InterPro" id="IPR019734">
    <property type="entry name" value="TPR_rpt"/>
</dbReference>
<dbReference type="InterPro" id="IPR011990">
    <property type="entry name" value="TPR-like_helical_dom_sf"/>
</dbReference>
<organism evidence="2">
    <name type="scientific">Sarcoptes scabiei</name>
    <name type="common">Itch mite</name>
    <name type="synonym">Acarus scabiei</name>
    <dbReference type="NCBI Taxonomy" id="52283"/>
    <lineage>
        <taxon>Eukaryota</taxon>
        <taxon>Metazoa</taxon>
        <taxon>Ecdysozoa</taxon>
        <taxon>Arthropoda</taxon>
        <taxon>Chelicerata</taxon>
        <taxon>Arachnida</taxon>
        <taxon>Acari</taxon>
        <taxon>Acariformes</taxon>
        <taxon>Sarcoptiformes</taxon>
        <taxon>Astigmata</taxon>
        <taxon>Psoroptidia</taxon>
        <taxon>Sarcoptoidea</taxon>
        <taxon>Sarcoptidae</taxon>
        <taxon>Sarcoptinae</taxon>
        <taxon>Sarcoptes</taxon>
    </lineage>
</organism>
<dbReference type="EMBL" id="WVUK01000048">
    <property type="protein sequence ID" value="KAF7495469.1"/>
    <property type="molecule type" value="Genomic_DNA"/>
</dbReference>
<dbReference type="Gene3D" id="1.25.40.10">
    <property type="entry name" value="Tetratricopeptide repeat domain"/>
    <property type="match status" value="1"/>
</dbReference>
<dbReference type="EnsemblMetazoa" id="SSS_4960s_mrna">
    <property type="protein sequence ID" value="KAF7495469.1"/>
    <property type="gene ID" value="SSS_4960"/>
</dbReference>
<feature type="region of interest" description="Disordered" evidence="1">
    <location>
        <begin position="200"/>
        <end position="245"/>
    </location>
</feature>
<dbReference type="CDD" id="cd00590">
    <property type="entry name" value="RRM_SF"/>
    <property type="match status" value="1"/>
</dbReference>
<name>A0A834REG7_SARSC</name>
<feature type="region of interest" description="Disordered" evidence="1">
    <location>
        <begin position="462"/>
        <end position="493"/>
    </location>
</feature>
<dbReference type="SMART" id="SM00028">
    <property type="entry name" value="TPR"/>
    <property type="match status" value="3"/>
</dbReference>
<evidence type="ECO:0000313" key="2">
    <source>
        <dbReference type="EMBL" id="KAF7495469.1"/>
    </source>
</evidence>
<keyword evidence="4" id="KW-1185">Reference proteome</keyword>
<dbReference type="PANTHER" id="PTHR47678:SF1">
    <property type="entry name" value="TETRATRICOPEPTIDE REPEAT PROTEIN 31"/>
    <property type="match status" value="1"/>
</dbReference>